<name>A0AAN6S2D1_9PEZI</name>
<dbReference type="Proteomes" id="UP001303473">
    <property type="component" value="Unassembled WGS sequence"/>
</dbReference>
<dbReference type="AlphaFoldDB" id="A0AAN6S2D1"/>
<dbReference type="PANTHER" id="PTHR38048">
    <property type="entry name" value="EXPRESSED PROTEIN"/>
    <property type="match status" value="1"/>
</dbReference>
<protein>
    <submittedName>
        <fullName evidence="2">Hemerythrin HHE cation binding domain-containing protein</fullName>
    </submittedName>
</protein>
<evidence type="ECO:0000259" key="1">
    <source>
        <dbReference type="Pfam" id="PF01814"/>
    </source>
</evidence>
<proteinExistence type="predicted"/>
<reference evidence="3" key="1">
    <citation type="journal article" date="2023" name="Mol. Phylogenet. Evol.">
        <title>Genome-scale phylogeny and comparative genomics of the fungal order Sordariales.</title>
        <authorList>
            <person name="Hensen N."/>
            <person name="Bonometti L."/>
            <person name="Westerberg I."/>
            <person name="Brannstrom I.O."/>
            <person name="Guillou S."/>
            <person name="Cros-Aarteil S."/>
            <person name="Calhoun S."/>
            <person name="Haridas S."/>
            <person name="Kuo A."/>
            <person name="Mondo S."/>
            <person name="Pangilinan J."/>
            <person name="Riley R."/>
            <person name="LaButti K."/>
            <person name="Andreopoulos B."/>
            <person name="Lipzen A."/>
            <person name="Chen C."/>
            <person name="Yan M."/>
            <person name="Daum C."/>
            <person name="Ng V."/>
            <person name="Clum A."/>
            <person name="Steindorff A."/>
            <person name="Ohm R.A."/>
            <person name="Martin F."/>
            <person name="Silar P."/>
            <person name="Natvig D.O."/>
            <person name="Lalanne C."/>
            <person name="Gautier V."/>
            <person name="Ament-Velasquez S.L."/>
            <person name="Kruys A."/>
            <person name="Hutchinson M.I."/>
            <person name="Powell A.J."/>
            <person name="Barry K."/>
            <person name="Miller A.N."/>
            <person name="Grigoriev I.V."/>
            <person name="Debuchy R."/>
            <person name="Gladieux P."/>
            <person name="Hiltunen Thoren M."/>
            <person name="Johannesson H."/>
        </authorList>
    </citation>
    <scope>NUCLEOTIDE SEQUENCE [LARGE SCALE GENOMIC DNA]</scope>
    <source>
        <strain evidence="3">CBS 340.73</strain>
    </source>
</reference>
<dbReference type="PROSITE" id="PS51257">
    <property type="entry name" value="PROKAR_LIPOPROTEIN"/>
    <property type="match status" value="1"/>
</dbReference>
<dbReference type="EMBL" id="MU853841">
    <property type="protein sequence ID" value="KAK3937969.1"/>
    <property type="molecule type" value="Genomic_DNA"/>
</dbReference>
<keyword evidence="3" id="KW-1185">Reference proteome</keyword>
<evidence type="ECO:0000313" key="3">
    <source>
        <dbReference type="Proteomes" id="UP001303473"/>
    </source>
</evidence>
<dbReference type="InterPro" id="IPR012312">
    <property type="entry name" value="Hemerythrin-like"/>
</dbReference>
<feature type="domain" description="Hemerythrin-like" evidence="1">
    <location>
        <begin position="39"/>
        <end position="162"/>
    </location>
</feature>
<dbReference type="Pfam" id="PF01814">
    <property type="entry name" value="Hemerythrin"/>
    <property type="match status" value="1"/>
</dbReference>
<dbReference type="Gene3D" id="1.20.120.520">
    <property type="entry name" value="nmb1532 protein domain like"/>
    <property type="match status" value="1"/>
</dbReference>
<dbReference type="PANTHER" id="PTHR38048:SF2">
    <property type="entry name" value="HEMERYTHRIN-LIKE DOMAIN-CONTAINING PROTEIN"/>
    <property type="match status" value="1"/>
</dbReference>
<sequence>MSKVEGWPEQPFQLISSTSCHIHAPALPKAHHAVRVAQLMALTHNTIFRAFNAIYHQARAIDPSNNRDVTDFVTFATFAVAFLDNHHQCEELIFFPMLEAQSKSPGLMATNVCQHRAFDASLRALRQCLKDVRTATAPFNASELRARIDELAMPLERHLRDEIPSLLEVGQRVGDQTMRVCYKALHDEAEGTTDPFKIGPLVLGCQDRQFLLDGQHIQFPELPFALVPYLVDHIVSRRYAGAWRFCPSTFHGGHDD</sequence>
<comment type="caution">
    <text evidence="2">The sequence shown here is derived from an EMBL/GenBank/DDBJ whole genome shotgun (WGS) entry which is preliminary data.</text>
</comment>
<organism evidence="2 3">
    <name type="scientific">Diplogelasinospora grovesii</name>
    <dbReference type="NCBI Taxonomy" id="303347"/>
    <lineage>
        <taxon>Eukaryota</taxon>
        <taxon>Fungi</taxon>
        <taxon>Dikarya</taxon>
        <taxon>Ascomycota</taxon>
        <taxon>Pezizomycotina</taxon>
        <taxon>Sordariomycetes</taxon>
        <taxon>Sordariomycetidae</taxon>
        <taxon>Sordariales</taxon>
        <taxon>Diplogelasinosporaceae</taxon>
        <taxon>Diplogelasinospora</taxon>
    </lineage>
</organism>
<accession>A0AAN6S2D1</accession>
<gene>
    <name evidence="2" type="ORF">QBC46DRAFT_174782</name>
</gene>
<dbReference type="InterPro" id="IPR053206">
    <property type="entry name" value="Dimeric_xanthone_biosynth"/>
</dbReference>
<evidence type="ECO:0000313" key="2">
    <source>
        <dbReference type="EMBL" id="KAK3937969.1"/>
    </source>
</evidence>
<dbReference type="CDD" id="cd12108">
    <property type="entry name" value="Hr-like"/>
    <property type="match status" value="1"/>
</dbReference>